<dbReference type="GO" id="GO:0005524">
    <property type="term" value="F:ATP binding"/>
    <property type="evidence" value="ECO:0007669"/>
    <property type="project" value="UniProtKB-KW"/>
</dbReference>
<protein>
    <recommendedName>
        <fullName evidence="4">Putative glutamate--cysteine ligase 2</fullName>
        <ecNumber evidence="4">6.3.2.2</ecNumber>
    </recommendedName>
    <alternativeName>
        <fullName evidence="4">Gamma-glutamylcysteine synthetase 2</fullName>
        <shortName evidence="4">GCS 2</shortName>
        <shortName evidence="4">Gamma-GCS 2</shortName>
    </alternativeName>
</protein>
<keyword evidence="7" id="KW-1185">Reference proteome</keyword>
<keyword evidence="2 4" id="KW-0547">Nucleotide-binding</keyword>
<dbReference type="Pfam" id="PF04107">
    <property type="entry name" value="GCS2"/>
    <property type="match status" value="1"/>
</dbReference>
<dbReference type="GO" id="GO:0042398">
    <property type="term" value="P:modified amino acid biosynthetic process"/>
    <property type="evidence" value="ECO:0007669"/>
    <property type="project" value="InterPro"/>
</dbReference>
<dbReference type="EC" id="6.3.2.2" evidence="4"/>
<feature type="coiled-coil region" evidence="5">
    <location>
        <begin position="62"/>
        <end position="115"/>
    </location>
</feature>
<dbReference type="EMBL" id="QETF01000005">
    <property type="protein sequence ID" value="PWG17488.1"/>
    <property type="molecule type" value="Genomic_DNA"/>
</dbReference>
<gene>
    <name evidence="6" type="ORF">DFK10_06935</name>
</gene>
<dbReference type="InterPro" id="IPR006336">
    <property type="entry name" value="GCS2"/>
</dbReference>
<dbReference type="AlphaFoldDB" id="A0A2V1P6S4"/>
<dbReference type="OrthoDB" id="9769628at2"/>
<keyword evidence="3 4" id="KW-0067">ATP-binding</keyword>
<comment type="similarity">
    <text evidence="4">Belongs to the glutamate--cysteine ligase type 2 family. YbdK subfamily.</text>
</comment>
<keyword evidence="1 4" id="KW-0436">Ligase</keyword>
<dbReference type="GO" id="GO:0004357">
    <property type="term" value="F:glutamate-cysteine ligase activity"/>
    <property type="evidence" value="ECO:0007669"/>
    <property type="project" value="UniProtKB-EC"/>
</dbReference>
<evidence type="ECO:0000256" key="5">
    <source>
        <dbReference type="SAM" id="Coils"/>
    </source>
</evidence>
<reference evidence="7" key="1">
    <citation type="submission" date="2018-05" db="EMBL/GenBank/DDBJ databases">
        <authorList>
            <person name="Du Z."/>
            <person name="Wang X."/>
        </authorList>
    </citation>
    <scope>NUCLEOTIDE SEQUENCE [LARGE SCALE GENOMIC DNA]</scope>
    <source>
        <strain evidence="7">WDS4C29</strain>
    </source>
</reference>
<dbReference type="PANTHER" id="PTHR36510">
    <property type="entry name" value="GLUTAMATE--CYSTEINE LIGASE 2-RELATED"/>
    <property type="match status" value="1"/>
</dbReference>
<name>A0A2V1P6S4_9RHOB</name>
<dbReference type="PANTHER" id="PTHR36510:SF1">
    <property type="entry name" value="GLUTAMATE--CYSTEINE LIGASE 2-RELATED"/>
    <property type="match status" value="1"/>
</dbReference>
<evidence type="ECO:0000256" key="1">
    <source>
        <dbReference type="ARBA" id="ARBA00022598"/>
    </source>
</evidence>
<dbReference type="SUPFAM" id="SSF55931">
    <property type="entry name" value="Glutamine synthetase/guanido kinase"/>
    <property type="match status" value="1"/>
</dbReference>
<dbReference type="InterPro" id="IPR014746">
    <property type="entry name" value="Gln_synth/guanido_kin_cat_dom"/>
</dbReference>
<evidence type="ECO:0000313" key="6">
    <source>
        <dbReference type="EMBL" id="PWG17488.1"/>
    </source>
</evidence>
<sequence>MDEPEFSIGIEEEYLLVDKETLALAVVPEGLMADCEAALGGQVAPEYLQCQIEIGTKVCATVAEAREDLAHLRRTIRDCADNYGLTPIAASCHPLADWKDQHHTHKQRYDQLREDLGGVVRRMLICGMHVHVGLNDDALRADLLSQLGYFLPHLLAMSTSSPFWQGEDTGLASYRLSVFDNLPRTGLPPQMDSWDEYQRSVQALVDLGVIEDATKIWWDLRPSAHYPTLEARICDVSPRMNHALGLAALIQALTRLLWRLRVRNQRWRRYDNFLVQENRWRAQRYGTSDGLIDFGRGEIVPFAELFEELLELVEEDAGVLQCAQEIEALREIMETGTSAERQRAAAQGAKAAGADTEEQMRAVVRHLIEEFSTDL</sequence>
<comment type="catalytic activity">
    <reaction evidence="4">
        <text>L-cysteine + L-glutamate + ATP = gamma-L-glutamyl-L-cysteine + ADP + phosphate + H(+)</text>
        <dbReference type="Rhea" id="RHEA:13285"/>
        <dbReference type="ChEBI" id="CHEBI:15378"/>
        <dbReference type="ChEBI" id="CHEBI:29985"/>
        <dbReference type="ChEBI" id="CHEBI:30616"/>
        <dbReference type="ChEBI" id="CHEBI:35235"/>
        <dbReference type="ChEBI" id="CHEBI:43474"/>
        <dbReference type="ChEBI" id="CHEBI:58173"/>
        <dbReference type="ChEBI" id="CHEBI:456216"/>
        <dbReference type="EC" id="6.3.2.2"/>
    </reaction>
</comment>
<proteinExistence type="inferred from homology"/>
<evidence type="ECO:0000313" key="7">
    <source>
        <dbReference type="Proteomes" id="UP000245293"/>
    </source>
</evidence>
<organism evidence="6 7">
    <name type="scientific">Salibaculum griseiflavum</name>
    <dbReference type="NCBI Taxonomy" id="1914409"/>
    <lineage>
        <taxon>Bacteria</taxon>
        <taxon>Pseudomonadati</taxon>
        <taxon>Pseudomonadota</taxon>
        <taxon>Alphaproteobacteria</taxon>
        <taxon>Rhodobacterales</taxon>
        <taxon>Roseobacteraceae</taxon>
        <taxon>Salibaculum</taxon>
    </lineage>
</organism>
<keyword evidence="5" id="KW-0175">Coiled coil</keyword>
<evidence type="ECO:0000256" key="2">
    <source>
        <dbReference type="ARBA" id="ARBA00022741"/>
    </source>
</evidence>
<dbReference type="Gene3D" id="3.30.590.20">
    <property type="match status" value="1"/>
</dbReference>
<comment type="function">
    <text evidence="4">ATP-dependent carboxylate-amine ligase which exhibits weak glutamate--cysteine ligase activity.</text>
</comment>
<dbReference type="RefSeq" id="WP_109387971.1">
    <property type="nucleotide sequence ID" value="NZ_QETF01000005.1"/>
</dbReference>
<dbReference type="Proteomes" id="UP000245293">
    <property type="component" value="Unassembled WGS sequence"/>
</dbReference>
<evidence type="ECO:0000256" key="3">
    <source>
        <dbReference type="ARBA" id="ARBA00022840"/>
    </source>
</evidence>
<evidence type="ECO:0000256" key="4">
    <source>
        <dbReference type="HAMAP-Rule" id="MF_01609"/>
    </source>
</evidence>
<dbReference type="InterPro" id="IPR050141">
    <property type="entry name" value="GCL_type2/YbdK_subfam"/>
</dbReference>
<dbReference type="NCBIfam" id="TIGR02050">
    <property type="entry name" value="gshA_cyan_rel"/>
    <property type="match status" value="1"/>
</dbReference>
<comment type="caution">
    <text evidence="6">The sequence shown here is derived from an EMBL/GenBank/DDBJ whole genome shotgun (WGS) entry which is preliminary data.</text>
</comment>
<dbReference type="HAMAP" id="MF_01609">
    <property type="entry name" value="Glu_cys_ligase_2"/>
    <property type="match status" value="1"/>
</dbReference>
<dbReference type="InterPro" id="IPR011793">
    <property type="entry name" value="YbdK"/>
</dbReference>
<dbReference type="NCBIfam" id="NF010039">
    <property type="entry name" value="PRK13515.1"/>
    <property type="match status" value="1"/>
</dbReference>
<accession>A0A2V1P6S4</accession>